<dbReference type="Proteomes" id="UP001224775">
    <property type="component" value="Unassembled WGS sequence"/>
</dbReference>
<dbReference type="SUPFAM" id="SSF81901">
    <property type="entry name" value="HCP-like"/>
    <property type="match status" value="1"/>
</dbReference>
<dbReference type="InterPro" id="IPR011990">
    <property type="entry name" value="TPR-like_helical_dom_sf"/>
</dbReference>
<name>A0AAD8XWY6_9STRA</name>
<evidence type="ECO:0000256" key="4">
    <source>
        <dbReference type="PROSITE-ProRule" id="PRU00134"/>
    </source>
</evidence>
<dbReference type="SUPFAM" id="SSF57850">
    <property type="entry name" value="RING/U-box"/>
    <property type="match status" value="1"/>
</dbReference>
<organism evidence="8 9">
    <name type="scientific">Skeletonema marinoi</name>
    <dbReference type="NCBI Taxonomy" id="267567"/>
    <lineage>
        <taxon>Eukaryota</taxon>
        <taxon>Sar</taxon>
        <taxon>Stramenopiles</taxon>
        <taxon>Ochrophyta</taxon>
        <taxon>Bacillariophyta</taxon>
        <taxon>Coscinodiscophyceae</taxon>
        <taxon>Thalassiosirophycidae</taxon>
        <taxon>Thalassiosirales</taxon>
        <taxon>Skeletonemataceae</taxon>
        <taxon>Skeletonema</taxon>
        <taxon>Skeletonema marinoi-dohrnii complex</taxon>
    </lineage>
</organism>
<evidence type="ECO:0000256" key="2">
    <source>
        <dbReference type="ARBA" id="ARBA00022771"/>
    </source>
</evidence>
<feature type="compositionally biased region" description="Basic and acidic residues" evidence="5">
    <location>
        <begin position="272"/>
        <end position="290"/>
    </location>
</feature>
<evidence type="ECO:0000256" key="5">
    <source>
        <dbReference type="SAM" id="MobiDB-lite"/>
    </source>
</evidence>
<feature type="region of interest" description="Disordered" evidence="5">
    <location>
        <begin position="268"/>
        <end position="311"/>
    </location>
</feature>
<evidence type="ECO:0008006" key="10">
    <source>
        <dbReference type="Google" id="ProtNLM"/>
    </source>
</evidence>
<protein>
    <recommendedName>
        <fullName evidence="10">RING-type domain-containing protein</fullName>
    </recommendedName>
</protein>
<keyword evidence="2 4" id="KW-0863">Zinc-finger</keyword>
<accession>A0AAD8XWY6</accession>
<evidence type="ECO:0000259" key="7">
    <source>
        <dbReference type="PROSITE" id="PS50865"/>
    </source>
</evidence>
<keyword evidence="3" id="KW-0862">Zinc</keyword>
<dbReference type="SUPFAM" id="SSF144232">
    <property type="entry name" value="HIT/MYND zinc finger-like"/>
    <property type="match status" value="1"/>
</dbReference>
<evidence type="ECO:0000259" key="6">
    <source>
        <dbReference type="PROSITE" id="PS50089"/>
    </source>
</evidence>
<comment type="caution">
    <text evidence="8">The sequence shown here is derived from an EMBL/GenBank/DDBJ whole genome shotgun (WGS) entry which is preliminary data.</text>
</comment>
<feature type="domain" description="RING-type" evidence="6">
    <location>
        <begin position="83"/>
        <end position="132"/>
    </location>
</feature>
<feature type="domain" description="MYND-type" evidence="7">
    <location>
        <begin position="17"/>
        <end position="58"/>
    </location>
</feature>
<dbReference type="InterPro" id="IPR013083">
    <property type="entry name" value="Znf_RING/FYVE/PHD"/>
</dbReference>
<keyword evidence="1" id="KW-0479">Metal-binding</keyword>
<dbReference type="EMBL" id="JATAAI010000034">
    <property type="protein sequence ID" value="KAK1735441.1"/>
    <property type="molecule type" value="Genomic_DNA"/>
</dbReference>
<dbReference type="GO" id="GO:0008270">
    <property type="term" value="F:zinc ion binding"/>
    <property type="evidence" value="ECO:0007669"/>
    <property type="project" value="UniProtKB-KW"/>
</dbReference>
<dbReference type="Gene3D" id="1.25.40.10">
    <property type="entry name" value="Tetratricopeptide repeat domain"/>
    <property type="match status" value="1"/>
</dbReference>
<evidence type="ECO:0000313" key="9">
    <source>
        <dbReference type="Proteomes" id="UP001224775"/>
    </source>
</evidence>
<dbReference type="InterPro" id="IPR006597">
    <property type="entry name" value="Sel1-like"/>
</dbReference>
<dbReference type="GO" id="GO:0005737">
    <property type="term" value="C:cytoplasm"/>
    <property type="evidence" value="ECO:0007669"/>
    <property type="project" value="UniProtKB-ARBA"/>
</dbReference>
<proteinExistence type="predicted"/>
<dbReference type="Gene3D" id="6.10.140.2220">
    <property type="match status" value="1"/>
</dbReference>
<reference evidence="8" key="1">
    <citation type="submission" date="2023-06" db="EMBL/GenBank/DDBJ databases">
        <title>Survivors Of The Sea: Transcriptome response of Skeletonema marinoi to long-term dormancy.</title>
        <authorList>
            <person name="Pinder M.I.M."/>
            <person name="Kourtchenko O."/>
            <person name="Robertson E.K."/>
            <person name="Larsson T."/>
            <person name="Maumus F."/>
            <person name="Osuna-Cruz C.M."/>
            <person name="Vancaester E."/>
            <person name="Stenow R."/>
            <person name="Vandepoele K."/>
            <person name="Ploug H."/>
            <person name="Bruchert V."/>
            <person name="Godhe A."/>
            <person name="Topel M."/>
        </authorList>
    </citation>
    <scope>NUCLEOTIDE SEQUENCE</scope>
    <source>
        <strain evidence="8">R05AC</strain>
    </source>
</reference>
<dbReference type="PROSITE" id="PS50865">
    <property type="entry name" value="ZF_MYND_2"/>
    <property type="match status" value="1"/>
</dbReference>
<evidence type="ECO:0000256" key="1">
    <source>
        <dbReference type="ARBA" id="ARBA00022723"/>
    </source>
</evidence>
<dbReference type="Gene3D" id="3.30.40.10">
    <property type="entry name" value="Zinc/RING finger domain, C3HC4 (zinc finger)"/>
    <property type="match status" value="1"/>
</dbReference>
<dbReference type="InterPro" id="IPR002893">
    <property type="entry name" value="Znf_MYND"/>
</dbReference>
<dbReference type="InterPro" id="IPR001841">
    <property type="entry name" value="Znf_RING"/>
</dbReference>
<feature type="compositionally biased region" description="Basic and acidic residues" evidence="5">
    <location>
        <begin position="299"/>
        <end position="311"/>
    </location>
</feature>
<dbReference type="AlphaFoldDB" id="A0AAD8XWY6"/>
<keyword evidence="9" id="KW-1185">Reference proteome</keyword>
<gene>
    <name evidence="8" type="ORF">QTG54_014055</name>
</gene>
<evidence type="ECO:0000256" key="3">
    <source>
        <dbReference type="ARBA" id="ARBA00022833"/>
    </source>
</evidence>
<evidence type="ECO:0000313" key="8">
    <source>
        <dbReference type="EMBL" id="KAK1735441.1"/>
    </source>
</evidence>
<sequence length="311" mass="34932">MSADDCEAGVMTMMSCCASCGIAEADDIKLKECPTCDLVRYCSDECQENYTSQHKEACMKRAVEELRDDLLFKQPESSYLGDCPICMLPMPLDLSKSIVAVCCSKSICRGCFHANYMSEEEGWSNRRCPFCREPVSSKMEECDKQRMKRIEANDPVALCEEGAAELGDVDAHYRLSDLYRNGRGVVKDGEKEVHHLEVAAIGGHPRARYNLGCHEWNNGNSERAVKHWIIAAAQGHDGSIKALMYEFRRGFVSKDDLAAALRAHQAAVDATKSPHREVAETQREAAEEYIRSQSPQRQAAEDYRRKMKSVE</sequence>
<dbReference type="Pfam" id="PF01753">
    <property type="entry name" value="zf-MYND"/>
    <property type="match status" value="1"/>
</dbReference>
<dbReference type="SMART" id="SM00671">
    <property type="entry name" value="SEL1"/>
    <property type="match status" value="2"/>
</dbReference>
<dbReference type="PROSITE" id="PS50089">
    <property type="entry name" value="ZF_RING_2"/>
    <property type="match status" value="1"/>
</dbReference>